<keyword evidence="1" id="KW-1133">Transmembrane helix</keyword>
<evidence type="ECO:0000313" key="3">
    <source>
        <dbReference type="Proteomes" id="UP001477947"/>
    </source>
</evidence>
<organism evidence="2 3">
    <name type="scientific">Terrisporobacter petrolearius</name>
    <dbReference type="NCBI Taxonomy" id="1460447"/>
    <lineage>
        <taxon>Bacteria</taxon>
        <taxon>Bacillati</taxon>
        <taxon>Bacillota</taxon>
        <taxon>Clostridia</taxon>
        <taxon>Peptostreptococcales</taxon>
        <taxon>Peptostreptococcaceae</taxon>
        <taxon>Terrisporobacter</taxon>
    </lineage>
</organism>
<protein>
    <submittedName>
        <fullName evidence="2">Uncharacterized protein</fullName>
    </submittedName>
</protein>
<sequence length="103" mass="11447">MEKKKIGIGSLSLLLFVVGCLFSFTFYNLTIGDNILTYIGLKAWSNGNSGTHYTIFYSLLFFVPSLILGYKFKEDLGSKVGKILSTIMITIIVVNSLLFTSVF</sequence>
<dbReference type="RefSeq" id="WP_343337435.1">
    <property type="nucleotide sequence ID" value="NZ_CP154622.1"/>
</dbReference>
<evidence type="ECO:0000313" key="2">
    <source>
        <dbReference type="EMBL" id="XAM42137.1"/>
    </source>
</evidence>
<accession>A0ABZ3FEB6</accession>
<feature type="transmembrane region" description="Helical" evidence="1">
    <location>
        <begin position="82"/>
        <end position="102"/>
    </location>
</feature>
<gene>
    <name evidence="2" type="ORF">TPELB_24500</name>
</gene>
<reference evidence="2 3" key="1">
    <citation type="submission" date="2024-04" db="EMBL/GenBank/DDBJ databases">
        <title>Isolation and characterization of novel acetogenic strains of the genera Terrisporobacter and Acetoanaerobium.</title>
        <authorList>
            <person name="Boeer T."/>
            <person name="Schueler M.A."/>
            <person name="Lueschen A."/>
            <person name="Eysell L."/>
            <person name="Droege J."/>
            <person name="Heinemann M."/>
            <person name="Engelhardt L."/>
            <person name="Basen M."/>
            <person name="Daniel R."/>
        </authorList>
    </citation>
    <scope>NUCLEOTIDE SEQUENCE [LARGE SCALE GENOMIC DNA]</scope>
    <source>
        <strain evidence="2 3">ELB</strain>
    </source>
</reference>
<feature type="transmembrane region" description="Helical" evidence="1">
    <location>
        <begin position="12"/>
        <end position="31"/>
    </location>
</feature>
<feature type="transmembrane region" description="Helical" evidence="1">
    <location>
        <begin position="51"/>
        <end position="70"/>
    </location>
</feature>
<dbReference type="PROSITE" id="PS51257">
    <property type="entry name" value="PROKAR_LIPOPROTEIN"/>
    <property type="match status" value="1"/>
</dbReference>
<dbReference type="Proteomes" id="UP001477947">
    <property type="component" value="Chromosome"/>
</dbReference>
<evidence type="ECO:0000256" key="1">
    <source>
        <dbReference type="SAM" id="Phobius"/>
    </source>
</evidence>
<name>A0ABZ3FEB6_9FIRM</name>
<keyword evidence="3" id="KW-1185">Reference proteome</keyword>
<keyword evidence="1" id="KW-0812">Transmembrane</keyword>
<dbReference type="EMBL" id="CP154622">
    <property type="protein sequence ID" value="XAM42137.1"/>
    <property type="molecule type" value="Genomic_DNA"/>
</dbReference>
<proteinExistence type="predicted"/>
<keyword evidence="1" id="KW-0472">Membrane</keyword>